<dbReference type="CDD" id="cd00609">
    <property type="entry name" value="AAT_like"/>
    <property type="match status" value="1"/>
</dbReference>
<evidence type="ECO:0000313" key="6">
    <source>
        <dbReference type="EMBL" id="ATQ67689.1"/>
    </source>
</evidence>
<accession>A0A2D2CYG3</accession>
<dbReference type="Proteomes" id="UP000230709">
    <property type="component" value="Chromosome"/>
</dbReference>
<gene>
    <name evidence="6" type="ORF">CQW49_07145</name>
</gene>
<dbReference type="KEGG" id="mtw:CQW49_07145"/>
<dbReference type="GO" id="GO:0030170">
    <property type="term" value="F:pyridoxal phosphate binding"/>
    <property type="evidence" value="ECO:0007669"/>
    <property type="project" value="InterPro"/>
</dbReference>
<keyword evidence="2 6" id="KW-0032">Aminotransferase</keyword>
<evidence type="ECO:0000256" key="2">
    <source>
        <dbReference type="ARBA" id="ARBA00022576"/>
    </source>
</evidence>
<dbReference type="InterPro" id="IPR015421">
    <property type="entry name" value="PyrdxlP-dep_Trfase_major"/>
</dbReference>
<dbReference type="GO" id="GO:0008483">
    <property type="term" value="F:transaminase activity"/>
    <property type="evidence" value="ECO:0007669"/>
    <property type="project" value="UniProtKB-KW"/>
</dbReference>
<dbReference type="InterPro" id="IPR004839">
    <property type="entry name" value="Aminotransferase_I/II_large"/>
</dbReference>
<dbReference type="PANTHER" id="PTHR42885">
    <property type="entry name" value="HISTIDINOL-PHOSPHATE AMINOTRANSFERASE-RELATED"/>
    <property type="match status" value="1"/>
</dbReference>
<dbReference type="Gene3D" id="3.90.1150.10">
    <property type="entry name" value="Aspartate Aminotransferase, domain 1"/>
    <property type="match status" value="1"/>
</dbReference>
<dbReference type="STRING" id="595536.GCA_000178815_03726"/>
<dbReference type="InterPro" id="IPR015424">
    <property type="entry name" value="PyrdxlP-dep_Trfase"/>
</dbReference>
<proteinExistence type="predicted"/>
<evidence type="ECO:0000256" key="3">
    <source>
        <dbReference type="ARBA" id="ARBA00022679"/>
    </source>
</evidence>
<keyword evidence="7" id="KW-1185">Reference proteome</keyword>
<evidence type="ECO:0000256" key="4">
    <source>
        <dbReference type="ARBA" id="ARBA00022898"/>
    </source>
</evidence>
<dbReference type="SMR" id="A0A2D2CYG3"/>
<keyword evidence="3 6" id="KW-0808">Transferase</keyword>
<dbReference type="Gene3D" id="3.40.640.10">
    <property type="entry name" value="Type I PLP-dependent aspartate aminotransferase-like (Major domain)"/>
    <property type="match status" value="1"/>
</dbReference>
<sequence length="374" mass="41421">MTAIPCETNGLTSEPIAMRAKSSLAVPIFAVAPRPDGILLDSNEFRFPLPKRFLKRVADELWPVDLRCYPDFAEVEKIKVALARDLGVEPDNLLLGVGSTELLDLISRAFGERDHRIVTPIPSFPMYAHYANLNDRKFVPVPLDDDLSLSSKVAEALLREPGSKSFYVCSPNNPTGLSIERETFDALASDPRAILCLDEAYAEYSGRSFVTEAATRDNVVVTRSFSKIGLAGCRFGYAVASKNLIRELAKAALPYALNSLTLRIAQIFIEEMPLIRAVVEDVKRERARLSTALANLPGFHPYRSDANFLLCAAPGDAAALARRLIELRKIWVRPFSPQSRLRDCLRIAVGSPEDNDILLDALRQESTIHAPRSE</sequence>
<keyword evidence="4" id="KW-0663">Pyridoxal phosphate</keyword>
<protein>
    <submittedName>
        <fullName evidence="6">Aminotransferase class I and II</fullName>
    </submittedName>
</protein>
<dbReference type="InterPro" id="IPR015422">
    <property type="entry name" value="PyrdxlP-dep_Trfase_small"/>
</dbReference>
<comment type="cofactor">
    <cofactor evidence="1">
        <name>pyridoxal 5'-phosphate</name>
        <dbReference type="ChEBI" id="CHEBI:597326"/>
    </cofactor>
</comment>
<dbReference type="EMBL" id="CP023737">
    <property type="protein sequence ID" value="ATQ67689.1"/>
    <property type="molecule type" value="Genomic_DNA"/>
</dbReference>
<dbReference type="PANTHER" id="PTHR42885:SF2">
    <property type="entry name" value="HISTIDINOL-PHOSPHATE AMINOTRANSFERASE"/>
    <property type="match status" value="1"/>
</dbReference>
<dbReference type="SUPFAM" id="SSF53383">
    <property type="entry name" value="PLP-dependent transferases"/>
    <property type="match status" value="1"/>
</dbReference>
<dbReference type="AlphaFoldDB" id="A0A2D2CYG3"/>
<feature type="domain" description="Aminotransferase class I/classII large" evidence="5">
    <location>
        <begin position="36"/>
        <end position="362"/>
    </location>
</feature>
<evidence type="ECO:0000313" key="7">
    <source>
        <dbReference type="Proteomes" id="UP000230709"/>
    </source>
</evidence>
<dbReference type="Pfam" id="PF00155">
    <property type="entry name" value="Aminotran_1_2"/>
    <property type="match status" value="1"/>
</dbReference>
<evidence type="ECO:0000256" key="1">
    <source>
        <dbReference type="ARBA" id="ARBA00001933"/>
    </source>
</evidence>
<reference evidence="7" key="1">
    <citation type="submission" date="2017-10" db="EMBL/GenBank/DDBJ databases">
        <title>Completed PacBio SMRT sequence of Methylosinus trichosporium OB3b reveals presence of a third large plasmid.</title>
        <authorList>
            <person name="Charles T.C."/>
            <person name="Lynch M.D.J."/>
            <person name="Heil J.R."/>
            <person name="Cheng J."/>
        </authorList>
    </citation>
    <scope>NUCLEOTIDE SEQUENCE [LARGE SCALE GENOMIC DNA]</scope>
    <source>
        <strain evidence="7">OB3b</strain>
    </source>
</reference>
<name>A0A2D2CYG3_METT3</name>
<organism evidence="6 7">
    <name type="scientific">Methylosinus trichosporium (strain ATCC 35070 / NCIMB 11131 / UNIQEM 75 / OB3b)</name>
    <dbReference type="NCBI Taxonomy" id="595536"/>
    <lineage>
        <taxon>Bacteria</taxon>
        <taxon>Pseudomonadati</taxon>
        <taxon>Pseudomonadota</taxon>
        <taxon>Alphaproteobacteria</taxon>
        <taxon>Hyphomicrobiales</taxon>
        <taxon>Methylocystaceae</taxon>
        <taxon>Methylosinus</taxon>
    </lineage>
</organism>
<evidence type="ECO:0000259" key="5">
    <source>
        <dbReference type="Pfam" id="PF00155"/>
    </source>
</evidence>